<gene>
    <name evidence="2" type="ORF">HAX54_044970</name>
</gene>
<evidence type="ECO:0000256" key="1">
    <source>
        <dbReference type="SAM" id="MobiDB-lite"/>
    </source>
</evidence>
<sequence length="107" mass="12574">VMGVKPQNPYLHHLTTLEIFAAAGFTIEVRTPPQWTHSKSFFPLWRASDHHYMLIAMFPNRRNVLMNQERTFHRTHSIPQSQVQLSSPKTSPRASRQKIERSWTYST</sequence>
<proteinExistence type="predicted"/>
<comment type="caution">
    <text evidence="2">The sequence shown here is derived from an EMBL/GenBank/DDBJ whole genome shotgun (WGS) entry which is preliminary data.</text>
</comment>
<name>A0ABS8WH40_DATST</name>
<feature type="compositionally biased region" description="Polar residues" evidence="1">
    <location>
        <begin position="77"/>
        <end position="94"/>
    </location>
</feature>
<accession>A0ABS8WH40</accession>
<feature type="region of interest" description="Disordered" evidence="1">
    <location>
        <begin position="75"/>
        <end position="107"/>
    </location>
</feature>
<feature type="non-terminal residue" evidence="2">
    <location>
        <position position="1"/>
    </location>
</feature>
<evidence type="ECO:0000313" key="2">
    <source>
        <dbReference type="EMBL" id="MCE3049479.1"/>
    </source>
</evidence>
<protein>
    <submittedName>
        <fullName evidence="2">Uncharacterized protein</fullName>
    </submittedName>
</protein>
<dbReference type="EMBL" id="JACEIK010006923">
    <property type="protein sequence ID" value="MCE3049479.1"/>
    <property type="molecule type" value="Genomic_DNA"/>
</dbReference>
<dbReference type="Proteomes" id="UP000823775">
    <property type="component" value="Unassembled WGS sequence"/>
</dbReference>
<organism evidence="2 3">
    <name type="scientific">Datura stramonium</name>
    <name type="common">Jimsonweed</name>
    <name type="synonym">Common thornapple</name>
    <dbReference type="NCBI Taxonomy" id="4076"/>
    <lineage>
        <taxon>Eukaryota</taxon>
        <taxon>Viridiplantae</taxon>
        <taxon>Streptophyta</taxon>
        <taxon>Embryophyta</taxon>
        <taxon>Tracheophyta</taxon>
        <taxon>Spermatophyta</taxon>
        <taxon>Magnoliopsida</taxon>
        <taxon>eudicotyledons</taxon>
        <taxon>Gunneridae</taxon>
        <taxon>Pentapetalae</taxon>
        <taxon>asterids</taxon>
        <taxon>lamiids</taxon>
        <taxon>Solanales</taxon>
        <taxon>Solanaceae</taxon>
        <taxon>Solanoideae</taxon>
        <taxon>Datureae</taxon>
        <taxon>Datura</taxon>
    </lineage>
</organism>
<keyword evidence="3" id="KW-1185">Reference proteome</keyword>
<reference evidence="2 3" key="1">
    <citation type="journal article" date="2021" name="BMC Genomics">
        <title>Datura genome reveals duplications of psychoactive alkaloid biosynthetic genes and high mutation rate following tissue culture.</title>
        <authorList>
            <person name="Rajewski A."/>
            <person name="Carter-House D."/>
            <person name="Stajich J."/>
            <person name="Litt A."/>
        </authorList>
    </citation>
    <scope>NUCLEOTIDE SEQUENCE [LARGE SCALE GENOMIC DNA]</scope>
    <source>
        <strain evidence="2">AR-01</strain>
    </source>
</reference>
<evidence type="ECO:0000313" key="3">
    <source>
        <dbReference type="Proteomes" id="UP000823775"/>
    </source>
</evidence>